<evidence type="ECO:0000256" key="4">
    <source>
        <dbReference type="ARBA" id="ARBA00030169"/>
    </source>
</evidence>
<dbReference type="Gene3D" id="3.50.30.40">
    <property type="entry name" value="Ribonuclease E inhibitor RraA/RraA-like"/>
    <property type="match status" value="1"/>
</dbReference>
<reference evidence="6 7" key="1">
    <citation type="submission" date="2020-08" db="EMBL/GenBank/DDBJ databases">
        <title>Genomic Encyclopedia of Type Strains, Phase IV (KMG-IV): sequencing the most valuable type-strain genomes for metagenomic binning, comparative biology and taxonomic classification.</title>
        <authorList>
            <person name="Goeker M."/>
        </authorList>
    </citation>
    <scope>NUCLEOTIDE SEQUENCE [LARGE SCALE GENOMIC DNA]</scope>
    <source>
        <strain evidence="6 7">DSM 5895</strain>
    </source>
</reference>
<dbReference type="Pfam" id="PF03737">
    <property type="entry name" value="RraA-like"/>
    <property type="match status" value="1"/>
</dbReference>
<evidence type="ECO:0000256" key="5">
    <source>
        <dbReference type="PIRSR" id="PIRSR605493-1"/>
    </source>
</evidence>
<feature type="binding site" evidence="5">
    <location>
        <position position="117"/>
    </location>
    <ligand>
        <name>Mg(2+)</name>
        <dbReference type="ChEBI" id="CHEBI:18420"/>
    </ligand>
</feature>
<dbReference type="RefSeq" id="WP_183188182.1">
    <property type="nucleotide sequence ID" value="NZ_JACICD010000001.1"/>
</dbReference>
<dbReference type="PANTHER" id="PTHR33254:SF4">
    <property type="entry name" value="4-HYDROXY-4-METHYL-2-OXOGLUTARATE ALDOLASE 3-RELATED"/>
    <property type="match status" value="1"/>
</dbReference>
<keyword evidence="6" id="KW-0456">Lyase</keyword>
<dbReference type="InterPro" id="IPR036704">
    <property type="entry name" value="RraA/RraA-like_sf"/>
</dbReference>
<keyword evidence="7" id="KW-1185">Reference proteome</keyword>
<gene>
    <name evidence="6" type="ORF">FHS55_000610</name>
</gene>
<dbReference type="CDD" id="cd16841">
    <property type="entry name" value="RraA_family"/>
    <property type="match status" value="1"/>
</dbReference>
<dbReference type="EMBL" id="JACICD010000001">
    <property type="protein sequence ID" value="MBB3770024.1"/>
    <property type="molecule type" value="Genomic_DNA"/>
</dbReference>
<feature type="binding site" evidence="5">
    <location>
        <position position="116"/>
    </location>
    <ligand>
        <name>substrate</name>
    </ligand>
</feature>
<keyword evidence="5" id="KW-0479">Metal-binding</keyword>
<proteinExistence type="predicted"/>
<organism evidence="6 7">
    <name type="scientific">Ancylobacter tetraedralis</name>
    <dbReference type="NCBI Taxonomy" id="217068"/>
    <lineage>
        <taxon>Bacteria</taxon>
        <taxon>Pseudomonadati</taxon>
        <taxon>Pseudomonadota</taxon>
        <taxon>Alphaproteobacteria</taxon>
        <taxon>Hyphomicrobiales</taxon>
        <taxon>Xanthobacteraceae</taxon>
        <taxon>Ancylobacter</taxon>
    </lineage>
</organism>
<dbReference type="GO" id="GO:0016829">
    <property type="term" value="F:lyase activity"/>
    <property type="evidence" value="ECO:0007669"/>
    <property type="project" value="UniProtKB-KW"/>
</dbReference>
<accession>A0A839YZT4</accession>
<dbReference type="PANTHER" id="PTHR33254">
    <property type="entry name" value="4-HYDROXY-4-METHYL-2-OXOGLUTARATE ALDOLASE 3-RELATED"/>
    <property type="match status" value="1"/>
</dbReference>
<protein>
    <recommendedName>
        <fullName evidence="2">Putative 4-hydroxy-4-methyl-2-oxoglutarate aldolase</fullName>
    </recommendedName>
    <alternativeName>
        <fullName evidence="3">Regulator of ribonuclease activity homolog</fullName>
    </alternativeName>
    <alternativeName>
        <fullName evidence="4">RraA-like protein</fullName>
    </alternativeName>
</protein>
<evidence type="ECO:0000256" key="3">
    <source>
        <dbReference type="ARBA" id="ARBA00029596"/>
    </source>
</evidence>
<name>A0A839YZT4_9HYPH</name>
<sequence>MTKFAPDFPRPTPAQIAAFADIGTATAHEAFGRRGALHHAIKPIRKGLRLLGPAFTAKGKPGDNLTGHAALALAKRGDVIVYSAEAFTEGAAFGDVMAEAALQRGIAGVLIDGAARDGNILRESDLPVFARGLSLKSRGDKDYFGPLAEAIVVGGVEVHPGDLIIGDDDGVVVIPFADIDWVAEVAQQRSEKETALRARLASGAITTWDLFGPAILRRKGIDIEI</sequence>
<dbReference type="Proteomes" id="UP000533469">
    <property type="component" value="Unassembled WGS sequence"/>
</dbReference>
<evidence type="ECO:0000256" key="1">
    <source>
        <dbReference type="ARBA" id="ARBA00001968"/>
    </source>
</evidence>
<evidence type="ECO:0000313" key="6">
    <source>
        <dbReference type="EMBL" id="MBB3770024.1"/>
    </source>
</evidence>
<feature type="binding site" evidence="5">
    <location>
        <begin position="94"/>
        <end position="97"/>
    </location>
    <ligand>
        <name>substrate</name>
    </ligand>
</feature>
<comment type="cofactor">
    <cofactor evidence="5">
        <name>Mg(2+)</name>
        <dbReference type="ChEBI" id="CHEBI:18420"/>
    </cofactor>
</comment>
<dbReference type="SUPFAM" id="SSF89562">
    <property type="entry name" value="RraA-like"/>
    <property type="match status" value="1"/>
</dbReference>
<evidence type="ECO:0000256" key="2">
    <source>
        <dbReference type="ARBA" id="ARBA00016549"/>
    </source>
</evidence>
<dbReference type="InterPro" id="IPR005493">
    <property type="entry name" value="RraA/RraA-like"/>
</dbReference>
<dbReference type="AlphaFoldDB" id="A0A839YZT4"/>
<comment type="caution">
    <text evidence="6">The sequence shown here is derived from an EMBL/GenBank/DDBJ whole genome shotgun (WGS) entry which is preliminary data.</text>
</comment>
<comment type="cofactor">
    <cofactor evidence="1">
        <name>a divalent metal cation</name>
        <dbReference type="ChEBI" id="CHEBI:60240"/>
    </cofactor>
</comment>
<evidence type="ECO:0000313" key="7">
    <source>
        <dbReference type="Proteomes" id="UP000533469"/>
    </source>
</evidence>
<keyword evidence="5" id="KW-0460">Magnesium</keyword>
<dbReference type="GO" id="GO:0046872">
    <property type="term" value="F:metal ion binding"/>
    <property type="evidence" value="ECO:0007669"/>
    <property type="project" value="UniProtKB-KW"/>
</dbReference>